<evidence type="ECO:0000313" key="5">
    <source>
        <dbReference type="EMBL" id="MFI1965733.1"/>
    </source>
</evidence>
<feature type="domain" description="Aldehyde dehydrogenase" evidence="4">
    <location>
        <begin position="54"/>
        <end position="526"/>
    </location>
</feature>
<gene>
    <name evidence="5" type="ORF">ACH429_16760</name>
</gene>
<keyword evidence="2" id="KW-0560">Oxidoreductase</keyword>
<dbReference type="InterPro" id="IPR016163">
    <property type="entry name" value="Ald_DH_C"/>
</dbReference>
<dbReference type="InterPro" id="IPR015590">
    <property type="entry name" value="Aldehyde_DH_dom"/>
</dbReference>
<evidence type="ECO:0000256" key="1">
    <source>
        <dbReference type="ARBA" id="ARBA00009986"/>
    </source>
</evidence>
<dbReference type="Proteomes" id="UP001611548">
    <property type="component" value="Unassembled WGS sequence"/>
</dbReference>
<comment type="caution">
    <text evidence="5">The sequence shown here is derived from an EMBL/GenBank/DDBJ whole genome shotgun (WGS) entry which is preliminary data.</text>
</comment>
<evidence type="ECO:0000256" key="3">
    <source>
        <dbReference type="SAM" id="MobiDB-lite"/>
    </source>
</evidence>
<organism evidence="5 6">
    <name type="scientific">Streptomyces pathocidini</name>
    <dbReference type="NCBI Taxonomy" id="1650571"/>
    <lineage>
        <taxon>Bacteria</taxon>
        <taxon>Bacillati</taxon>
        <taxon>Actinomycetota</taxon>
        <taxon>Actinomycetes</taxon>
        <taxon>Kitasatosporales</taxon>
        <taxon>Streptomycetaceae</taxon>
        <taxon>Streptomyces</taxon>
    </lineage>
</organism>
<dbReference type="PANTHER" id="PTHR42804:SF1">
    <property type="entry name" value="ALDEHYDE DEHYDROGENASE-RELATED"/>
    <property type="match status" value="1"/>
</dbReference>
<dbReference type="InterPro" id="IPR016162">
    <property type="entry name" value="Ald_DH_N"/>
</dbReference>
<dbReference type="RefSeq" id="WP_398718552.1">
    <property type="nucleotide sequence ID" value="NZ_JBIRWE010000006.1"/>
</dbReference>
<sequence length="530" mass="54681">MTADSASGAAGARRAEDAAAAPGAPPRPHPTPHSTSAPNSPRPSAYGHWVAGAWRAPARGHYPVVNPATEEVVGEAPEADGAEVAEAVAAARAAFETWSRTAPRERAAVLDRVADLLTERGERLVPLLQAETGATLRVASTMQVPTAADRFRRYARGALEPDTIPLAPQPVKASPLAPGGLIGAAAVRRPVGVVACITSYNFPIVNLAGKVAPALAMGNTVVAKPAPQDPLGCLELGPILQEAGLPDGVFNVVTGSGAAAGETLVADPGVDMISFTGSTAVGKRIATSAGERMARTLMELGGKGAAIVLGDADERAVKSAISAVGSTWSFHSGQICTAPTRILVHRSLYEKVVAGLQHYASALTVGDPVDNSTIVGPLISAAQRDRVEAYIAGAREQGARIVVGGERPDHPKTGFYVAPTLIADATPDMTVAREELFGPVVVALPFDDEDEAVDIANGTPYGLYDYVFSADAGRAWALAARLRSGNVGINTAQRHPETAFGGFKESGVGRDGGSFGLHAYSELQSVVWPS</sequence>
<comment type="similarity">
    <text evidence="1">Belongs to the aldehyde dehydrogenase family.</text>
</comment>
<dbReference type="Pfam" id="PF00171">
    <property type="entry name" value="Aldedh"/>
    <property type="match status" value="1"/>
</dbReference>
<proteinExistence type="inferred from homology"/>
<dbReference type="EMBL" id="JBIRWE010000006">
    <property type="protein sequence ID" value="MFI1965733.1"/>
    <property type="molecule type" value="Genomic_DNA"/>
</dbReference>
<name>A0ABW7UTC8_9ACTN</name>
<dbReference type="InterPro" id="IPR016161">
    <property type="entry name" value="Ald_DH/histidinol_DH"/>
</dbReference>
<reference evidence="5 6" key="1">
    <citation type="submission" date="2024-10" db="EMBL/GenBank/DDBJ databases">
        <title>The Natural Products Discovery Center: Release of the First 8490 Sequenced Strains for Exploring Actinobacteria Biosynthetic Diversity.</title>
        <authorList>
            <person name="Kalkreuter E."/>
            <person name="Kautsar S.A."/>
            <person name="Yang D."/>
            <person name="Bader C.D."/>
            <person name="Teijaro C.N."/>
            <person name="Fluegel L."/>
            <person name="Davis C.M."/>
            <person name="Simpson J.R."/>
            <person name="Lauterbach L."/>
            <person name="Steele A.D."/>
            <person name="Gui C."/>
            <person name="Meng S."/>
            <person name="Li G."/>
            <person name="Viehrig K."/>
            <person name="Ye F."/>
            <person name="Su P."/>
            <person name="Kiefer A.F."/>
            <person name="Nichols A."/>
            <person name="Cepeda A.J."/>
            <person name="Yan W."/>
            <person name="Fan B."/>
            <person name="Jiang Y."/>
            <person name="Adhikari A."/>
            <person name="Zheng C.-J."/>
            <person name="Schuster L."/>
            <person name="Cowan T.M."/>
            <person name="Smanski M.J."/>
            <person name="Chevrette M.G."/>
            <person name="De Carvalho L.P.S."/>
            <person name="Shen B."/>
        </authorList>
    </citation>
    <scope>NUCLEOTIDE SEQUENCE [LARGE SCALE GENOMIC DNA]</scope>
    <source>
        <strain evidence="5 6">NPDC020327</strain>
    </source>
</reference>
<accession>A0ABW7UTC8</accession>
<dbReference type="SUPFAM" id="SSF53720">
    <property type="entry name" value="ALDH-like"/>
    <property type="match status" value="1"/>
</dbReference>
<feature type="compositionally biased region" description="Low complexity" evidence="3">
    <location>
        <begin position="1"/>
        <end position="22"/>
    </location>
</feature>
<feature type="region of interest" description="Disordered" evidence="3">
    <location>
        <begin position="1"/>
        <end position="44"/>
    </location>
</feature>
<keyword evidence="6" id="KW-1185">Reference proteome</keyword>
<evidence type="ECO:0000259" key="4">
    <source>
        <dbReference type="Pfam" id="PF00171"/>
    </source>
</evidence>
<dbReference type="PANTHER" id="PTHR42804">
    <property type="entry name" value="ALDEHYDE DEHYDROGENASE"/>
    <property type="match status" value="1"/>
</dbReference>
<evidence type="ECO:0000313" key="6">
    <source>
        <dbReference type="Proteomes" id="UP001611548"/>
    </source>
</evidence>
<dbReference type="Gene3D" id="3.40.605.10">
    <property type="entry name" value="Aldehyde Dehydrogenase, Chain A, domain 1"/>
    <property type="match status" value="1"/>
</dbReference>
<protein>
    <submittedName>
        <fullName evidence="5">Aldehyde dehydrogenase family protein</fullName>
    </submittedName>
</protein>
<evidence type="ECO:0000256" key="2">
    <source>
        <dbReference type="ARBA" id="ARBA00023002"/>
    </source>
</evidence>
<dbReference type="Gene3D" id="3.40.309.10">
    <property type="entry name" value="Aldehyde Dehydrogenase, Chain A, domain 2"/>
    <property type="match status" value="1"/>
</dbReference>